<protein>
    <submittedName>
        <fullName evidence="12">CRISPR-associated helicase/endonuclease Cas3</fullName>
    </submittedName>
</protein>
<dbReference type="Pfam" id="PF00270">
    <property type="entry name" value="DEAD"/>
    <property type="match status" value="1"/>
</dbReference>
<dbReference type="Pfam" id="PF22590">
    <property type="entry name" value="Cas3-like_C_2"/>
    <property type="match status" value="1"/>
</dbReference>
<evidence type="ECO:0000256" key="7">
    <source>
        <dbReference type="ARBA" id="ARBA00022806"/>
    </source>
</evidence>
<feature type="domain" description="HD Cas3-type" evidence="11">
    <location>
        <begin position="12"/>
        <end position="190"/>
    </location>
</feature>
<dbReference type="Proteomes" id="UP001500212">
    <property type="component" value="Unassembled WGS sequence"/>
</dbReference>
<dbReference type="SMART" id="SM00487">
    <property type="entry name" value="DEXDc"/>
    <property type="match status" value="1"/>
</dbReference>
<dbReference type="PANTHER" id="PTHR47963">
    <property type="entry name" value="DEAD-BOX ATP-DEPENDENT RNA HELICASE 47, MITOCHONDRIAL"/>
    <property type="match status" value="1"/>
</dbReference>
<evidence type="ECO:0000256" key="9">
    <source>
        <dbReference type="ARBA" id="ARBA00023118"/>
    </source>
</evidence>
<gene>
    <name evidence="12" type="ORF">GCM10023195_29880</name>
</gene>
<evidence type="ECO:0000256" key="6">
    <source>
        <dbReference type="ARBA" id="ARBA00022801"/>
    </source>
</evidence>
<dbReference type="Pfam" id="PF18019">
    <property type="entry name" value="Cas3_HD"/>
    <property type="match status" value="1"/>
</dbReference>
<accession>A0ABP8TGP0</accession>
<comment type="caution">
    <text evidence="12">The sequence shown here is derived from an EMBL/GenBank/DDBJ whole genome shotgun (WGS) entry which is preliminary data.</text>
</comment>
<keyword evidence="7" id="KW-0347">Helicase</keyword>
<dbReference type="EMBL" id="BAABHJ010000007">
    <property type="protein sequence ID" value="GAA4607775.1"/>
    <property type="molecule type" value="Genomic_DNA"/>
</dbReference>
<keyword evidence="8" id="KW-0067">ATP-binding</keyword>
<evidence type="ECO:0000256" key="4">
    <source>
        <dbReference type="ARBA" id="ARBA00022723"/>
    </source>
</evidence>
<evidence type="ECO:0000259" key="11">
    <source>
        <dbReference type="PROSITE" id="PS51643"/>
    </source>
</evidence>
<keyword evidence="9" id="KW-0051">Antiviral defense</keyword>
<comment type="similarity">
    <text evidence="1">In the N-terminal section; belongs to the CRISPR-associated nuclease Cas3-HD family.</text>
</comment>
<keyword evidence="5" id="KW-0547">Nucleotide-binding</keyword>
<evidence type="ECO:0000256" key="3">
    <source>
        <dbReference type="ARBA" id="ARBA00022722"/>
    </source>
</evidence>
<dbReference type="NCBIfam" id="TIGR01596">
    <property type="entry name" value="cas3_HD"/>
    <property type="match status" value="1"/>
</dbReference>
<evidence type="ECO:0000259" key="10">
    <source>
        <dbReference type="PROSITE" id="PS51192"/>
    </source>
</evidence>
<organism evidence="12 13">
    <name type="scientific">Actinoallomurus liliacearum</name>
    <dbReference type="NCBI Taxonomy" id="1080073"/>
    <lineage>
        <taxon>Bacteria</taxon>
        <taxon>Bacillati</taxon>
        <taxon>Actinomycetota</taxon>
        <taxon>Actinomycetes</taxon>
        <taxon>Streptosporangiales</taxon>
        <taxon>Thermomonosporaceae</taxon>
        <taxon>Actinoallomurus</taxon>
    </lineage>
</organism>
<dbReference type="SUPFAM" id="SSF52540">
    <property type="entry name" value="P-loop containing nucleoside triphosphate hydrolases"/>
    <property type="match status" value="1"/>
</dbReference>
<keyword evidence="13" id="KW-1185">Reference proteome</keyword>
<keyword evidence="6" id="KW-0378">Hydrolase</keyword>
<comment type="similarity">
    <text evidence="2">In the central section; belongs to the CRISPR-associated helicase Cas3 family.</text>
</comment>
<dbReference type="PROSITE" id="PS51192">
    <property type="entry name" value="HELICASE_ATP_BIND_1"/>
    <property type="match status" value="1"/>
</dbReference>
<dbReference type="InterPro" id="IPR054712">
    <property type="entry name" value="Cas3-like_dom"/>
</dbReference>
<proteinExistence type="inferred from homology"/>
<reference evidence="13" key="1">
    <citation type="journal article" date="2019" name="Int. J. Syst. Evol. Microbiol.">
        <title>The Global Catalogue of Microorganisms (GCM) 10K type strain sequencing project: providing services to taxonomists for standard genome sequencing and annotation.</title>
        <authorList>
            <consortium name="The Broad Institute Genomics Platform"/>
            <consortium name="The Broad Institute Genome Sequencing Center for Infectious Disease"/>
            <person name="Wu L."/>
            <person name="Ma J."/>
        </authorList>
    </citation>
    <scope>NUCLEOTIDE SEQUENCE [LARGE SCALE GENOMIC DNA]</scope>
    <source>
        <strain evidence="13">JCM 17938</strain>
    </source>
</reference>
<feature type="domain" description="Helicase ATP-binding" evidence="10">
    <location>
        <begin position="258"/>
        <end position="468"/>
    </location>
</feature>
<dbReference type="InterPro" id="IPR050547">
    <property type="entry name" value="DEAD_box_RNA_helicases"/>
</dbReference>
<dbReference type="Gene3D" id="3.40.50.300">
    <property type="entry name" value="P-loop containing nucleotide triphosphate hydrolases"/>
    <property type="match status" value="2"/>
</dbReference>
<dbReference type="NCBIfam" id="TIGR01587">
    <property type="entry name" value="cas3_core"/>
    <property type="match status" value="1"/>
</dbReference>
<dbReference type="InterPro" id="IPR038257">
    <property type="entry name" value="CRISPR-assoc_Cas3_HD_sf"/>
</dbReference>
<dbReference type="InterPro" id="IPR006483">
    <property type="entry name" value="CRISPR-assoc_Cas3_HD"/>
</dbReference>
<evidence type="ECO:0000256" key="2">
    <source>
        <dbReference type="ARBA" id="ARBA00009046"/>
    </source>
</evidence>
<name>A0ABP8TGP0_9ACTN</name>
<dbReference type="CDD" id="cd09641">
    <property type="entry name" value="Cas3''_I"/>
    <property type="match status" value="1"/>
</dbReference>
<dbReference type="PROSITE" id="PS51643">
    <property type="entry name" value="HD_CAS3"/>
    <property type="match status" value="1"/>
</dbReference>
<dbReference type="InterPro" id="IPR001650">
    <property type="entry name" value="Helicase_C-like"/>
</dbReference>
<dbReference type="SMART" id="SM00490">
    <property type="entry name" value="HELICc"/>
    <property type="match status" value="1"/>
</dbReference>
<dbReference type="InterPro" id="IPR027417">
    <property type="entry name" value="P-loop_NTPase"/>
</dbReference>
<keyword evidence="4" id="KW-0479">Metal-binding</keyword>
<dbReference type="Gene3D" id="1.10.3210.30">
    <property type="match status" value="1"/>
</dbReference>
<dbReference type="InterPro" id="IPR011545">
    <property type="entry name" value="DEAD/DEAH_box_helicase_dom"/>
</dbReference>
<dbReference type="PANTHER" id="PTHR47963:SF9">
    <property type="entry name" value="CRISPR-ASSOCIATED ENDONUCLEASE_HELICASE CAS3"/>
    <property type="match status" value="1"/>
</dbReference>
<evidence type="ECO:0000256" key="5">
    <source>
        <dbReference type="ARBA" id="ARBA00022741"/>
    </source>
</evidence>
<sequence>MVAQRLLGLMVGPRCREELRDAFASLGDADGWIAALAGLHDLGKLSPAFQALRVDLAERLLGPEAAGDLRRLPQERAAERTDTRHGVLTAAFLTDLLREWGARPQEALQISSILGGHHGIVPGAGEIRQGRNRKGDSGTRQWPGWRRELVGEYVRLLGLPDPASLPWVEVRPEAGALVSLAGLTSVSDWIASDLRKDDFAGENVDLAAYLVVASERIRRAIHKLGWIPWQPPPSTGFTALFPEVDTVRPVQAAVERLVDRMAGPGIVVVEAPTGEGKTKAALQAAAMFVHKLGLVGMYVAMPTKATSRRMLEEAQELVDHSPVPLRVRLLQGADDDQTAAERVVEAGEAEPLDLIDVNRDGPDETAGSEREWFTRKKGLIFPVGVGTVDQVLRTAIRTWHGFVGLAGVSGKVVVIDEVHAYDTYMSMLLDRLLAWLGRLGVPVILLSATLPSARREELVTAWRAGLLRCSPRELPTRDVPDEAQRYPLVTWADADGYGAEPVDPCTLNADRVVRLERVQDEDVVSWVLRRIESGGCAAVIHNLVRSVHATYDSLQEAIRDLPEDRRPELISLHARMESAQRRRAENRIREALGPPSEDRERPGRFIVVGTQILEQSLDYDVDVMVSDLAPVDSLIQRMGRLGRHPRGERDLVLGLCGFTDTGEGPRFPAGVSAVYQSALLLRTWACLQDRSEIHSPDDVRELIEAVYRPGEAISCPPGWERRWDEAAERMNGRLDRERAEARELYLPFPRPGLHAHELTHIPYSATATRLRSGRP</sequence>
<evidence type="ECO:0000256" key="1">
    <source>
        <dbReference type="ARBA" id="ARBA00006847"/>
    </source>
</evidence>
<evidence type="ECO:0000313" key="12">
    <source>
        <dbReference type="EMBL" id="GAA4607775.1"/>
    </source>
</evidence>
<dbReference type="InterPro" id="IPR006474">
    <property type="entry name" value="Helicase_Cas3_CRISPR-ass_core"/>
</dbReference>
<dbReference type="InterPro" id="IPR014001">
    <property type="entry name" value="Helicase_ATP-bd"/>
</dbReference>
<keyword evidence="3" id="KW-0540">Nuclease</keyword>
<evidence type="ECO:0000313" key="13">
    <source>
        <dbReference type="Proteomes" id="UP001500212"/>
    </source>
</evidence>
<evidence type="ECO:0000256" key="8">
    <source>
        <dbReference type="ARBA" id="ARBA00022840"/>
    </source>
</evidence>